<reference evidence="7 8" key="1">
    <citation type="submission" date="2024-02" db="EMBL/GenBank/DDBJ databases">
        <title>High-quality chromosome-scale genome assembly of Pensacola bahiagrass (Paspalum notatum Flugge var. saurae).</title>
        <authorList>
            <person name="Vega J.M."/>
            <person name="Podio M."/>
            <person name="Orjuela J."/>
            <person name="Siena L.A."/>
            <person name="Pessino S.C."/>
            <person name="Combes M.C."/>
            <person name="Mariac C."/>
            <person name="Albertini E."/>
            <person name="Pupilli F."/>
            <person name="Ortiz J.P.A."/>
            <person name="Leblanc O."/>
        </authorList>
    </citation>
    <scope>NUCLEOTIDE SEQUENCE [LARGE SCALE GENOMIC DNA]</scope>
    <source>
        <strain evidence="7">R1</strain>
        <tissue evidence="7">Leaf</tissue>
    </source>
</reference>
<protein>
    <recommendedName>
        <fullName evidence="6">BHLH domain-containing protein</fullName>
    </recommendedName>
</protein>
<keyword evidence="4" id="KW-0175">Coiled coil</keyword>
<dbReference type="Proteomes" id="UP001341281">
    <property type="component" value="Chromosome 06"/>
</dbReference>
<evidence type="ECO:0000256" key="2">
    <source>
        <dbReference type="ARBA" id="ARBA00023015"/>
    </source>
</evidence>
<evidence type="ECO:0000313" key="7">
    <source>
        <dbReference type="EMBL" id="WVZ79669.1"/>
    </source>
</evidence>
<keyword evidence="2" id="KW-0805">Transcription regulation</keyword>
<evidence type="ECO:0000256" key="3">
    <source>
        <dbReference type="ARBA" id="ARBA00023163"/>
    </source>
</evidence>
<dbReference type="Gene3D" id="4.10.280.10">
    <property type="entry name" value="Helix-loop-helix DNA-binding domain"/>
    <property type="match status" value="1"/>
</dbReference>
<feature type="region of interest" description="Disordered" evidence="5">
    <location>
        <begin position="342"/>
        <end position="372"/>
    </location>
</feature>
<dbReference type="PANTHER" id="PTHR46665:SF16">
    <property type="entry name" value="OS06G0570900 PROTEIN"/>
    <property type="match status" value="1"/>
</dbReference>
<feature type="region of interest" description="Disordered" evidence="5">
    <location>
        <begin position="432"/>
        <end position="455"/>
    </location>
</feature>
<dbReference type="Pfam" id="PF00010">
    <property type="entry name" value="HLH"/>
    <property type="match status" value="1"/>
</dbReference>
<organism evidence="7 8">
    <name type="scientific">Paspalum notatum var. saurae</name>
    <dbReference type="NCBI Taxonomy" id="547442"/>
    <lineage>
        <taxon>Eukaryota</taxon>
        <taxon>Viridiplantae</taxon>
        <taxon>Streptophyta</taxon>
        <taxon>Embryophyta</taxon>
        <taxon>Tracheophyta</taxon>
        <taxon>Spermatophyta</taxon>
        <taxon>Magnoliopsida</taxon>
        <taxon>Liliopsida</taxon>
        <taxon>Poales</taxon>
        <taxon>Poaceae</taxon>
        <taxon>PACMAD clade</taxon>
        <taxon>Panicoideae</taxon>
        <taxon>Andropogonodae</taxon>
        <taxon>Paspaleae</taxon>
        <taxon>Paspalinae</taxon>
        <taxon>Paspalum</taxon>
    </lineage>
</organism>
<proteinExistence type="inferred from homology"/>
<evidence type="ECO:0000256" key="1">
    <source>
        <dbReference type="ARBA" id="ARBA00005510"/>
    </source>
</evidence>
<accession>A0AAQ3TUL1</accession>
<dbReference type="GO" id="GO:0046983">
    <property type="term" value="F:protein dimerization activity"/>
    <property type="evidence" value="ECO:0007669"/>
    <property type="project" value="InterPro"/>
</dbReference>
<evidence type="ECO:0000256" key="4">
    <source>
        <dbReference type="SAM" id="Coils"/>
    </source>
</evidence>
<sequence>MDAIFSLAAGPRARVLERAAARIPGCLYICLWAPMIAGELPSSHLLCVDAWVSPGAGGGLARAAFEAYRGALCAIVSGCVPGWAYRDGRAYMELPEPDLTASASLQAQLQFYHEAGTKMAGGQLTGVVVEPVQMAAFMGCDSGEIEVGLSTTSAPAVANHVRQSLLEELMQLAPPTVPSSSSSSLPSLSIGSPEYTSLIRSMATSGAAAAAAATEPSSSQEPHPLPLHPAVQLPAGLLAPVYGHAPFLSAYPDDATMAQAMLAVISSSTAPPAAFAPSPPWLVRHRAQRSSPRRRAGAFRPYSAALSPRAQPRPGAPGQRMAKTAIALMVRVHMAMRDREISAARRQEDAAQPARAPAPPPQQHTSSQIHHMFSERRRRERLNESFQTLRALLPPGSKKDKATVLANTTEYMNKLIAEVSELEEKNRRLEAQLGLPLETQQQTGGGDDDSSSERVQVDVTTAGASMSTSTSPQEVGIRVTVRRAECDLSELVITVLARIRETRRRFAVVTVDARQRSSAHAQISITLRVAGVDEEVDEASLKEAVAKAVEDAVAGPSSTTPPPPRGSP</sequence>
<dbReference type="InterPro" id="IPR044658">
    <property type="entry name" value="bHLH92/bHLH041-like"/>
</dbReference>
<keyword evidence="8" id="KW-1185">Reference proteome</keyword>
<dbReference type="PROSITE" id="PS50888">
    <property type="entry name" value="BHLH"/>
    <property type="match status" value="1"/>
</dbReference>
<name>A0AAQ3TUL1_PASNO</name>
<dbReference type="InterPro" id="IPR055477">
    <property type="entry name" value="DUF7049"/>
</dbReference>
<dbReference type="Pfam" id="PF23133">
    <property type="entry name" value="DUF7050"/>
    <property type="match status" value="1"/>
</dbReference>
<gene>
    <name evidence="7" type="ORF">U9M48_027222</name>
</gene>
<dbReference type="EMBL" id="CP144750">
    <property type="protein sequence ID" value="WVZ79669.1"/>
    <property type="molecule type" value="Genomic_DNA"/>
</dbReference>
<keyword evidence="3" id="KW-0804">Transcription</keyword>
<evidence type="ECO:0000259" key="6">
    <source>
        <dbReference type="PROSITE" id="PS50888"/>
    </source>
</evidence>
<dbReference type="SUPFAM" id="SSF47459">
    <property type="entry name" value="HLH, helix-loop-helix DNA-binding domain"/>
    <property type="match status" value="1"/>
</dbReference>
<comment type="similarity">
    <text evidence="1">Belongs to the bHLH protein family.</text>
</comment>
<evidence type="ECO:0000256" key="5">
    <source>
        <dbReference type="SAM" id="MobiDB-lite"/>
    </source>
</evidence>
<dbReference type="InterPro" id="IPR055478">
    <property type="entry name" value="DUF7050"/>
</dbReference>
<feature type="domain" description="BHLH" evidence="6">
    <location>
        <begin position="366"/>
        <end position="415"/>
    </location>
</feature>
<dbReference type="PANTHER" id="PTHR46665">
    <property type="entry name" value="TRANSCRIPTION FACTOR BHLH041-RELATED-RELATED"/>
    <property type="match status" value="1"/>
</dbReference>
<dbReference type="Pfam" id="PF23132">
    <property type="entry name" value="DUF7049"/>
    <property type="match status" value="1"/>
</dbReference>
<dbReference type="AlphaFoldDB" id="A0AAQ3TUL1"/>
<dbReference type="InterPro" id="IPR036638">
    <property type="entry name" value="HLH_DNA-bd_sf"/>
</dbReference>
<dbReference type="SMART" id="SM00353">
    <property type="entry name" value="HLH"/>
    <property type="match status" value="1"/>
</dbReference>
<feature type="coiled-coil region" evidence="4">
    <location>
        <begin position="405"/>
        <end position="432"/>
    </location>
</feature>
<evidence type="ECO:0000313" key="8">
    <source>
        <dbReference type="Proteomes" id="UP001341281"/>
    </source>
</evidence>
<dbReference type="InterPro" id="IPR011598">
    <property type="entry name" value="bHLH_dom"/>
</dbReference>